<dbReference type="GO" id="GO:0005634">
    <property type="term" value="C:nucleus"/>
    <property type="evidence" value="ECO:0007669"/>
    <property type="project" value="UniProtKB-SubCell"/>
</dbReference>
<gene>
    <name evidence="9" type="ORF">K7X08_032324</name>
</gene>
<proteinExistence type="inferred from homology"/>
<dbReference type="EMBL" id="JAJAGQ010000011">
    <property type="protein sequence ID" value="KAJ8548961.1"/>
    <property type="molecule type" value="Genomic_DNA"/>
</dbReference>
<dbReference type="Gene3D" id="2.30.31.10">
    <property type="entry name" value="Transcriptional Coactivator Pc4, Chain A"/>
    <property type="match status" value="1"/>
</dbReference>
<dbReference type="InterPro" id="IPR045125">
    <property type="entry name" value="Sub1/Tcp4-like"/>
</dbReference>
<dbReference type="Proteomes" id="UP001152561">
    <property type="component" value="Unassembled WGS sequence"/>
</dbReference>
<feature type="compositionally biased region" description="Basic and acidic residues" evidence="7">
    <location>
        <begin position="49"/>
        <end position="58"/>
    </location>
</feature>
<evidence type="ECO:0000256" key="5">
    <source>
        <dbReference type="ARBA" id="ARBA00023163"/>
    </source>
</evidence>
<comment type="similarity">
    <text evidence="2">Belongs to the transcriptional coactivator PC4 family.</text>
</comment>
<comment type="subcellular location">
    <subcellularLocation>
        <location evidence="1">Nucleus</location>
    </subcellularLocation>
</comment>
<keyword evidence="6" id="KW-0539">Nucleus</keyword>
<dbReference type="PANTHER" id="PTHR13215">
    <property type="entry name" value="RNA POLYMERASE II TRANSCRIPTIONAL COACTIVATOR"/>
    <property type="match status" value="1"/>
</dbReference>
<dbReference type="GO" id="GO:0003677">
    <property type="term" value="F:DNA binding"/>
    <property type="evidence" value="ECO:0007669"/>
    <property type="project" value="UniProtKB-KW"/>
</dbReference>
<dbReference type="Pfam" id="PF02229">
    <property type="entry name" value="PC4"/>
    <property type="match status" value="1"/>
</dbReference>
<dbReference type="FunFam" id="2.30.31.10:FF:000005">
    <property type="entry name" value="Putative transcriptional co-activator"/>
    <property type="match status" value="1"/>
</dbReference>
<protein>
    <recommendedName>
        <fullName evidence="8">Transcriptional coactivator p15 (PC4) C-terminal domain-containing protein</fullName>
    </recommendedName>
</protein>
<keyword evidence="5" id="KW-0804">Transcription</keyword>
<evidence type="ECO:0000256" key="7">
    <source>
        <dbReference type="SAM" id="MobiDB-lite"/>
    </source>
</evidence>
<dbReference type="InterPro" id="IPR003173">
    <property type="entry name" value="PC4_C"/>
</dbReference>
<comment type="caution">
    <text evidence="9">The sequence shown here is derived from an EMBL/GenBank/DDBJ whole genome shotgun (WGS) entry which is preliminary data.</text>
</comment>
<evidence type="ECO:0000313" key="9">
    <source>
        <dbReference type="EMBL" id="KAJ8548961.1"/>
    </source>
</evidence>
<dbReference type="SUPFAM" id="SSF54447">
    <property type="entry name" value="ssDNA-binding transcriptional regulator domain"/>
    <property type="match status" value="1"/>
</dbReference>
<feature type="domain" description="Transcriptional coactivator p15 (PC4) C-terminal" evidence="8">
    <location>
        <begin position="69"/>
        <end position="120"/>
    </location>
</feature>
<keyword evidence="4" id="KW-0238">DNA-binding</keyword>
<evidence type="ECO:0000256" key="4">
    <source>
        <dbReference type="ARBA" id="ARBA00023125"/>
    </source>
</evidence>
<evidence type="ECO:0000256" key="3">
    <source>
        <dbReference type="ARBA" id="ARBA00023015"/>
    </source>
</evidence>
<dbReference type="OrthoDB" id="2505440at2759"/>
<keyword evidence="3" id="KW-0805">Transcription regulation</keyword>
<feature type="compositionally biased region" description="Basic and acidic residues" evidence="7">
    <location>
        <begin position="21"/>
        <end position="40"/>
    </location>
</feature>
<feature type="region of interest" description="Disordered" evidence="7">
    <location>
        <begin position="14"/>
        <end position="65"/>
    </location>
</feature>
<name>A0A9Q1M2U2_9SOLA</name>
<organism evidence="9 10">
    <name type="scientific">Anisodus acutangulus</name>
    <dbReference type="NCBI Taxonomy" id="402998"/>
    <lineage>
        <taxon>Eukaryota</taxon>
        <taxon>Viridiplantae</taxon>
        <taxon>Streptophyta</taxon>
        <taxon>Embryophyta</taxon>
        <taxon>Tracheophyta</taxon>
        <taxon>Spermatophyta</taxon>
        <taxon>Magnoliopsida</taxon>
        <taxon>eudicotyledons</taxon>
        <taxon>Gunneridae</taxon>
        <taxon>Pentapetalae</taxon>
        <taxon>asterids</taxon>
        <taxon>lamiids</taxon>
        <taxon>Solanales</taxon>
        <taxon>Solanaceae</taxon>
        <taxon>Solanoideae</taxon>
        <taxon>Hyoscyameae</taxon>
        <taxon>Anisodus</taxon>
    </lineage>
</organism>
<dbReference type="AlphaFoldDB" id="A0A9Q1M2U2"/>
<evidence type="ECO:0000256" key="2">
    <source>
        <dbReference type="ARBA" id="ARBA00009001"/>
    </source>
</evidence>
<evidence type="ECO:0000256" key="1">
    <source>
        <dbReference type="ARBA" id="ARBA00004123"/>
    </source>
</evidence>
<sequence length="132" mass="15085">MLFGLWEFDVYTGWPSPTTETQRDAQKEEMSRRFGKRKEEDEYASDGDNPPKKSSRTDDSDDADGIVVCEISKNRRVSVRSFGGKIMVDIREFYVKDGKQMPGRKGISLGMDQWNVLRDHADEIDEAVAENS</sequence>
<evidence type="ECO:0000313" key="10">
    <source>
        <dbReference type="Proteomes" id="UP001152561"/>
    </source>
</evidence>
<dbReference type="GO" id="GO:0003713">
    <property type="term" value="F:transcription coactivator activity"/>
    <property type="evidence" value="ECO:0007669"/>
    <property type="project" value="InterPro"/>
</dbReference>
<accession>A0A9Q1M2U2</accession>
<evidence type="ECO:0000256" key="6">
    <source>
        <dbReference type="ARBA" id="ARBA00023242"/>
    </source>
</evidence>
<keyword evidence="10" id="KW-1185">Reference proteome</keyword>
<reference evidence="10" key="1">
    <citation type="journal article" date="2023" name="Proc. Natl. Acad. Sci. U.S.A.">
        <title>Genomic and structural basis for evolution of tropane alkaloid biosynthesis.</title>
        <authorList>
            <person name="Wanga Y.-J."/>
            <person name="Taina T."/>
            <person name="Yua J.-Y."/>
            <person name="Lia J."/>
            <person name="Xua B."/>
            <person name="Chenc J."/>
            <person name="D'Auriad J.C."/>
            <person name="Huanga J.-P."/>
            <person name="Huanga S.-X."/>
        </authorList>
    </citation>
    <scope>NUCLEOTIDE SEQUENCE [LARGE SCALE GENOMIC DNA]</scope>
    <source>
        <strain evidence="10">cv. KIB-2019</strain>
    </source>
</reference>
<evidence type="ECO:0000259" key="8">
    <source>
        <dbReference type="Pfam" id="PF02229"/>
    </source>
</evidence>
<dbReference type="GO" id="GO:0060261">
    <property type="term" value="P:positive regulation of transcription initiation by RNA polymerase II"/>
    <property type="evidence" value="ECO:0007669"/>
    <property type="project" value="InterPro"/>
</dbReference>
<dbReference type="InterPro" id="IPR009044">
    <property type="entry name" value="ssDNA-bd_transcriptional_reg"/>
</dbReference>